<organism evidence="2 3">
    <name type="scientific">Dyella agri</name>
    <dbReference type="NCBI Taxonomy" id="1926869"/>
    <lineage>
        <taxon>Bacteria</taxon>
        <taxon>Pseudomonadati</taxon>
        <taxon>Pseudomonadota</taxon>
        <taxon>Gammaproteobacteria</taxon>
        <taxon>Lysobacterales</taxon>
        <taxon>Rhodanobacteraceae</taxon>
        <taxon>Dyella</taxon>
    </lineage>
</organism>
<gene>
    <name evidence="2" type="ORF">ISP14_11425</name>
</gene>
<reference evidence="2 3" key="1">
    <citation type="submission" date="2020-10" db="EMBL/GenBank/DDBJ databases">
        <title>Phylogeny of dyella-like bacteria.</title>
        <authorList>
            <person name="Fu J."/>
        </authorList>
    </citation>
    <scope>NUCLEOTIDE SEQUENCE [LARGE SCALE GENOMIC DNA]</scope>
    <source>
        <strain evidence="2 3">DKC-1</strain>
    </source>
</reference>
<name>A0ABW8KHD6_9GAMM</name>
<keyword evidence="3" id="KW-1185">Reference proteome</keyword>
<dbReference type="InterPro" id="IPR032710">
    <property type="entry name" value="NTF2-like_dom_sf"/>
</dbReference>
<accession>A0ABW8KHD6</accession>
<protein>
    <submittedName>
        <fullName evidence="2">Nuclear transport factor 2 family protein</fullName>
    </submittedName>
</protein>
<dbReference type="Pfam" id="PF13577">
    <property type="entry name" value="SnoaL_4"/>
    <property type="match status" value="1"/>
</dbReference>
<evidence type="ECO:0000259" key="1">
    <source>
        <dbReference type="Pfam" id="PF13577"/>
    </source>
</evidence>
<proteinExistence type="predicted"/>
<evidence type="ECO:0000313" key="3">
    <source>
        <dbReference type="Proteomes" id="UP001620397"/>
    </source>
</evidence>
<evidence type="ECO:0000313" key="2">
    <source>
        <dbReference type="EMBL" id="MFK2931401.1"/>
    </source>
</evidence>
<dbReference type="Proteomes" id="UP001620397">
    <property type="component" value="Unassembled WGS sequence"/>
</dbReference>
<feature type="domain" description="SnoaL-like" evidence="1">
    <location>
        <begin position="18"/>
        <end position="136"/>
    </location>
</feature>
<sequence>MAADSAKDNSADILKVRNVEVAFHQAGSWLPKPDLDAMMELYADDAVLTDTAHGNKVYNGKQQVREYFAHAGPFQPAHHWIGYTPAMRIRAGVDGDKATLYFECLWMDMDKNAIGTHSFSDMTLARSGDQWLIKTIRVGSVGKL</sequence>
<comment type="caution">
    <text evidence="2">The sequence shown here is derived from an EMBL/GenBank/DDBJ whole genome shotgun (WGS) entry which is preliminary data.</text>
</comment>
<dbReference type="EMBL" id="JADIKL010000005">
    <property type="protein sequence ID" value="MFK2931401.1"/>
    <property type="molecule type" value="Genomic_DNA"/>
</dbReference>
<dbReference type="Gene3D" id="3.10.450.50">
    <property type="match status" value="1"/>
</dbReference>
<dbReference type="InterPro" id="IPR037401">
    <property type="entry name" value="SnoaL-like"/>
</dbReference>
<dbReference type="SUPFAM" id="SSF54427">
    <property type="entry name" value="NTF2-like"/>
    <property type="match status" value="1"/>
</dbReference>